<accession>A0A380SZN0</accession>
<dbReference type="Proteomes" id="UP000255177">
    <property type="component" value="Unassembled WGS sequence"/>
</dbReference>
<dbReference type="EMBL" id="UIDD01000006">
    <property type="protein sequence ID" value="SUQ62711.1"/>
    <property type="molecule type" value="Genomic_DNA"/>
</dbReference>
<protein>
    <submittedName>
        <fullName evidence="1">Uncharacterized protein</fullName>
    </submittedName>
</protein>
<gene>
    <name evidence="1" type="ORF">CCOS864_02157</name>
</gene>
<name>A0A380SZN0_9PSED</name>
<reference evidence="2" key="1">
    <citation type="submission" date="2018-07" db="EMBL/GenBank/DDBJ databases">
        <authorList>
            <person name="Blom J."/>
        </authorList>
    </citation>
    <scope>NUCLEOTIDE SEQUENCE [LARGE SCALE GENOMIC DNA]</scope>
    <source>
        <strain evidence="2">CCOS 864</strain>
    </source>
</reference>
<sequence>MTFGFYAKNDDSFVQIDSEKPRLCMVHKGNYAAPSGFVASVVFPAPITTQEPPCIFIRPSTTSATELYRYLNISGSPGNWTGFSIEAANVTYSPSGKWFAAVFASPGNSQFGLRLFDGGTNLVYDSGAPAVIFTKASNSWVYVGQVHLEIANAYYYRTPVAASLAEDEYLMLNPFSRSMPAHAVRASSCGIRMQYSGGYLEMYLVNVAAWTDIGRVAAVFAKLSV</sequence>
<evidence type="ECO:0000313" key="2">
    <source>
        <dbReference type="Proteomes" id="UP000255177"/>
    </source>
</evidence>
<dbReference type="RefSeq" id="WP_115086304.1">
    <property type="nucleotide sequence ID" value="NZ_CBCSFG010000028.1"/>
</dbReference>
<keyword evidence="2" id="KW-1185">Reference proteome</keyword>
<organism evidence="1 2">
    <name type="scientific">Pseudomonas wadenswilerensis</name>
    <dbReference type="NCBI Taxonomy" id="1785161"/>
    <lineage>
        <taxon>Bacteria</taxon>
        <taxon>Pseudomonadati</taxon>
        <taxon>Pseudomonadota</taxon>
        <taxon>Gammaproteobacteria</taxon>
        <taxon>Pseudomonadales</taxon>
        <taxon>Pseudomonadaceae</taxon>
        <taxon>Pseudomonas</taxon>
    </lineage>
</organism>
<proteinExistence type="predicted"/>
<evidence type="ECO:0000313" key="1">
    <source>
        <dbReference type="EMBL" id="SUQ62711.1"/>
    </source>
</evidence>
<dbReference type="AlphaFoldDB" id="A0A380SZN0"/>